<dbReference type="EMBL" id="CT868030">
    <property type="protein sequence ID" value="CAK64262.1"/>
    <property type="molecule type" value="Genomic_DNA"/>
</dbReference>
<feature type="coiled-coil region" evidence="1">
    <location>
        <begin position="73"/>
        <end position="100"/>
    </location>
</feature>
<dbReference type="OMA" id="QLEIFCS"/>
<dbReference type="Proteomes" id="UP000000600">
    <property type="component" value="Unassembled WGS sequence"/>
</dbReference>
<dbReference type="RefSeq" id="XP_001431660.1">
    <property type="nucleotide sequence ID" value="XM_001431623.1"/>
</dbReference>
<protein>
    <recommendedName>
        <fullName evidence="5">ATP synthase subunit e, mitochondrial</fullName>
    </recommendedName>
</protein>
<keyword evidence="2" id="KW-0812">Transmembrane</keyword>
<dbReference type="OrthoDB" id="306437at2759"/>
<evidence type="ECO:0000313" key="4">
    <source>
        <dbReference type="Proteomes" id="UP000000600"/>
    </source>
</evidence>
<keyword evidence="4" id="KW-1185">Reference proteome</keyword>
<dbReference type="GeneID" id="5017444"/>
<proteinExistence type="predicted"/>
<keyword evidence="2" id="KW-1133">Transmembrane helix</keyword>
<organism evidence="3 4">
    <name type="scientific">Paramecium tetraurelia</name>
    <dbReference type="NCBI Taxonomy" id="5888"/>
    <lineage>
        <taxon>Eukaryota</taxon>
        <taxon>Sar</taxon>
        <taxon>Alveolata</taxon>
        <taxon>Ciliophora</taxon>
        <taxon>Intramacronucleata</taxon>
        <taxon>Oligohymenophorea</taxon>
        <taxon>Peniculida</taxon>
        <taxon>Parameciidae</taxon>
        <taxon>Paramecium</taxon>
    </lineage>
</organism>
<keyword evidence="2" id="KW-0472">Membrane</keyword>
<feature type="transmembrane region" description="Helical" evidence="2">
    <location>
        <begin position="46"/>
        <end position="65"/>
    </location>
</feature>
<evidence type="ECO:0000256" key="1">
    <source>
        <dbReference type="SAM" id="Coils"/>
    </source>
</evidence>
<evidence type="ECO:0000313" key="3">
    <source>
        <dbReference type="EMBL" id="CAK64262.1"/>
    </source>
</evidence>
<dbReference type="InParanoid" id="A0C0E5"/>
<evidence type="ECO:0008006" key="5">
    <source>
        <dbReference type="Google" id="ProtNLM"/>
    </source>
</evidence>
<dbReference type="HOGENOM" id="CLU_2163288_0_0_1"/>
<feature type="transmembrane region" description="Helical" evidence="2">
    <location>
        <begin position="12"/>
        <end position="34"/>
    </location>
</feature>
<keyword evidence="1" id="KW-0175">Coiled coil</keyword>
<name>A0C0E5_PARTE</name>
<dbReference type="KEGG" id="ptm:GSPATT00006115001"/>
<accession>A0C0E5</accession>
<reference evidence="3 4" key="1">
    <citation type="journal article" date="2006" name="Nature">
        <title>Global trends of whole-genome duplications revealed by the ciliate Paramecium tetraurelia.</title>
        <authorList>
            <consortium name="Genoscope"/>
            <person name="Aury J.-M."/>
            <person name="Jaillon O."/>
            <person name="Duret L."/>
            <person name="Noel B."/>
            <person name="Jubin C."/>
            <person name="Porcel B.M."/>
            <person name="Segurens B."/>
            <person name="Daubin V."/>
            <person name="Anthouard V."/>
            <person name="Aiach N."/>
            <person name="Arnaiz O."/>
            <person name="Billaut A."/>
            <person name="Beisson J."/>
            <person name="Blanc I."/>
            <person name="Bouhouche K."/>
            <person name="Camara F."/>
            <person name="Duharcourt S."/>
            <person name="Guigo R."/>
            <person name="Gogendeau D."/>
            <person name="Katinka M."/>
            <person name="Keller A.-M."/>
            <person name="Kissmehl R."/>
            <person name="Klotz C."/>
            <person name="Koll F."/>
            <person name="Le Moue A."/>
            <person name="Lepere C."/>
            <person name="Malinsky S."/>
            <person name="Nowacki M."/>
            <person name="Nowak J.K."/>
            <person name="Plattner H."/>
            <person name="Poulain J."/>
            <person name="Ruiz F."/>
            <person name="Serrano V."/>
            <person name="Zagulski M."/>
            <person name="Dessen P."/>
            <person name="Betermier M."/>
            <person name="Weissenbach J."/>
            <person name="Scarpelli C."/>
            <person name="Schachter V."/>
            <person name="Sperling L."/>
            <person name="Meyer E."/>
            <person name="Cohen J."/>
            <person name="Wincker P."/>
        </authorList>
    </citation>
    <scope>NUCLEOTIDE SEQUENCE [LARGE SCALE GENOMIC DNA]</scope>
    <source>
        <strain evidence="3 4">Stock d4-2</strain>
    </source>
</reference>
<evidence type="ECO:0000256" key="2">
    <source>
        <dbReference type="SAM" id="Phobius"/>
    </source>
</evidence>
<sequence length="111" mass="13400">MNIFRNDLHQSNILYSFKISGITYLSVGLVRVLLKRKLKKQPLLQLPQLEIFCSLGFGAFVLQRLNSKEMKQYDKLQLRQIQKQNQMEKYKQSFKDYKENVQLWTNSQFWH</sequence>
<gene>
    <name evidence="3" type="ORF">GSPATT00006115001</name>
</gene>
<dbReference type="AlphaFoldDB" id="A0C0E5"/>